<dbReference type="PANTHER" id="PTHR33416:SF37">
    <property type="entry name" value="OS04G0655600 PROTEIN"/>
    <property type="match status" value="1"/>
</dbReference>
<evidence type="ECO:0000313" key="2">
    <source>
        <dbReference type="Proteomes" id="UP000504607"/>
    </source>
</evidence>
<accession>A0A8N4IHC6</accession>
<keyword evidence="2" id="KW-1185">Reference proteome</keyword>
<reference evidence="3" key="1">
    <citation type="submission" date="2025-08" db="UniProtKB">
        <authorList>
            <consortium name="RefSeq"/>
        </authorList>
    </citation>
    <scope>IDENTIFICATION</scope>
</reference>
<evidence type="ECO:0000313" key="3">
    <source>
        <dbReference type="RefSeq" id="XP_029122008.1"/>
    </source>
</evidence>
<dbReference type="AlphaFoldDB" id="A0A8N4IHC6"/>
<feature type="region of interest" description="Disordered" evidence="1">
    <location>
        <begin position="1"/>
        <end position="46"/>
    </location>
</feature>
<sequence length="645" mass="70823">MSSLFGSRQADEDGEILRDRPMAPPVTPCLSPEESPPPPLAQSGNAGWFSGLISGARKLLSSVLLSDSNTTTSSSSSYSSEKDNCHNPNEDEDIAVSSREHNALNQSEKNSKLVNDYLEGSLAIVSEIETKLAIEQLLMQETFSREECNKLTKIIQSRVVDFQSIEFGQDGVQRELLGKAANNAIDLPGSWQLSSPGSSDHQAFPPGFRDRAVMEAKKWLESKRLSPYSSHACDCGPSSLNTSMLQSDFERGKSSPLDMAKTYMQSLSSCQFPSQNNMEYMSTPPRMMHPRKDETTYANFDYSLPLSKVLKRNYRTFIPGNSHDESRRVRLKPTKNVLNISKFKKVDLSAGCLEHEARKVSFAADKVSLDASANLSPELCVEDSSLGGLGLSNERSFEAIHPLRTGNIAPKNIISDAEAAADAVASTHDTWRLTPLPSEPTHLRAGGDMKSCDPAIPILDGNKDVEEPSKAEEQPENIFVPHDSHIPVSTVMKHDGPFLHSGDHFQNVSNAGQTIIPKEEIESAMRSSAGLDVELYVDRKGYVKVTNSSNGEPAEGLSERSLNAPSGKAAAARRTKGTRDRSRNATMVESIEQMLGEYYPSTSRGRGRKAAARPRRGRGKTTMYLLVDERKTTEKMHDSIIIGER</sequence>
<gene>
    <name evidence="3" type="primary">LOC105050381</name>
</gene>
<dbReference type="KEGG" id="egu:105050381"/>
<proteinExistence type="predicted"/>
<feature type="region of interest" description="Disordered" evidence="1">
    <location>
        <begin position="546"/>
        <end position="583"/>
    </location>
</feature>
<protein>
    <submittedName>
        <fullName evidence="3">Uncharacterized protein LOC105050381</fullName>
    </submittedName>
</protein>
<dbReference type="GO" id="GO:0005635">
    <property type="term" value="C:nuclear envelope"/>
    <property type="evidence" value="ECO:0007669"/>
    <property type="project" value="TreeGrafter"/>
</dbReference>
<dbReference type="GO" id="GO:0071763">
    <property type="term" value="P:nuclear membrane organization"/>
    <property type="evidence" value="ECO:0007669"/>
    <property type="project" value="TreeGrafter"/>
</dbReference>
<dbReference type="OrthoDB" id="666185at2759"/>
<dbReference type="RefSeq" id="XP_029122008.1">
    <property type="nucleotide sequence ID" value="XM_029266175.1"/>
</dbReference>
<feature type="compositionally biased region" description="Low complexity" evidence="1">
    <location>
        <begin position="68"/>
        <end position="79"/>
    </location>
</feature>
<feature type="compositionally biased region" description="Basic and acidic residues" evidence="1">
    <location>
        <begin position="9"/>
        <end position="21"/>
    </location>
</feature>
<dbReference type="GeneID" id="105050381"/>
<organism evidence="2 3">
    <name type="scientific">Elaeis guineensis var. tenera</name>
    <name type="common">Oil palm</name>
    <dbReference type="NCBI Taxonomy" id="51953"/>
    <lineage>
        <taxon>Eukaryota</taxon>
        <taxon>Viridiplantae</taxon>
        <taxon>Streptophyta</taxon>
        <taxon>Embryophyta</taxon>
        <taxon>Tracheophyta</taxon>
        <taxon>Spermatophyta</taxon>
        <taxon>Magnoliopsida</taxon>
        <taxon>Liliopsida</taxon>
        <taxon>Arecaceae</taxon>
        <taxon>Arecoideae</taxon>
        <taxon>Cocoseae</taxon>
        <taxon>Elaeidinae</taxon>
        <taxon>Elaeis</taxon>
    </lineage>
</organism>
<dbReference type="Proteomes" id="UP000504607">
    <property type="component" value="Chromosome 8"/>
</dbReference>
<feature type="compositionally biased region" description="Basic and acidic residues" evidence="1">
    <location>
        <begin position="80"/>
        <end position="89"/>
    </location>
</feature>
<feature type="region of interest" description="Disordered" evidence="1">
    <location>
        <begin position="68"/>
        <end position="92"/>
    </location>
</feature>
<dbReference type="PANTHER" id="PTHR33416">
    <property type="entry name" value="NUCLEAR PORE COMPLEX PROTEIN NUP1"/>
    <property type="match status" value="1"/>
</dbReference>
<evidence type="ECO:0000256" key="1">
    <source>
        <dbReference type="SAM" id="MobiDB-lite"/>
    </source>
</evidence>
<name>A0A8N4IHC6_ELAGV</name>